<keyword evidence="1" id="KW-0812">Transmembrane</keyword>
<evidence type="ECO:0000313" key="3">
    <source>
        <dbReference type="Proteomes" id="UP000245119"/>
    </source>
</evidence>
<keyword evidence="1" id="KW-0472">Membrane</keyword>
<keyword evidence="1" id="KW-1133">Transmembrane helix</keyword>
<feature type="transmembrane region" description="Helical" evidence="1">
    <location>
        <begin position="21"/>
        <end position="43"/>
    </location>
</feature>
<keyword evidence="3" id="KW-1185">Reference proteome</keyword>
<dbReference type="EMBL" id="PZQS01000012">
    <property type="protein sequence ID" value="PVD20468.1"/>
    <property type="molecule type" value="Genomic_DNA"/>
</dbReference>
<proteinExistence type="predicted"/>
<evidence type="ECO:0000256" key="1">
    <source>
        <dbReference type="SAM" id="Phobius"/>
    </source>
</evidence>
<organism evidence="2 3">
    <name type="scientific">Pomacea canaliculata</name>
    <name type="common">Golden apple snail</name>
    <dbReference type="NCBI Taxonomy" id="400727"/>
    <lineage>
        <taxon>Eukaryota</taxon>
        <taxon>Metazoa</taxon>
        <taxon>Spiralia</taxon>
        <taxon>Lophotrochozoa</taxon>
        <taxon>Mollusca</taxon>
        <taxon>Gastropoda</taxon>
        <taxon>Caenogastropoda</taxon>
        <taxon>Architaenioglossa</taxon>
        <taxon>Ampullarioidea</taxon>
        <taxon>Ampullariidae</taxon>
        <taxon>Pomacea</taxon>
    </lineage>
</organism>
<dbReference type="Proteomes" id="UP000245119">
    <property type="component" value="Linkage Group LG12"/>
</dbReference>
<name>A0A2T7NH34_POMCA</name>
<evidence type="ECO:0000313" key="2">
    <source>
        <dbReference type="EMBL" id="PVD20468.1"/>
    </source>
</evidence>
<gene>
    <name evidence="2" type="ORF">C0Q70_18624</name>
</gene>
<dbReference type="AlphaFoldDB" id="A0A2T7NH34"/>
<protein>
    <submittedName>
        <fullName evidence="2">Uncharacterized protein</fullName>
    </submittedName>
</protein>
<sequence length="82" mass="8650">MIKKSLTAAHSKATKADNRPSAVAMGITAGIIFALIVIGIVLLDAANLWRDVSGMLQNIGVYYQHGGVAPEDRPLGETSTRS</sequence>
<comment type="caution">
    <text evidence="2">The sequence shown here is derived from an EMBL/GenBank/DDBJ whole genome shotgun (WGS) entry which is preliminary data.</text>
</comment>
<reference evidence="2 3" key="1">
    <citation type="submission" date="2018-04" db="EMBL/GenBank/DDBJ databases">
        <title>The genome of golden apple snail Pomacea canaliculata provides insight into stress tolerance and invasive adaptation.</title>
        <authorList>
            <person name="Liu C."/>
            <person name="Liu B."/>
            <person name="Ren Y."/>
            <person name="Zhang Y."/>
            <person name="Wang H."/>
            <person name="Li S."/>
            <person name="Jiang F."/>
            <person name="Yin L."/>
            <person name="Zhang G."/>
            <person name="Qian W."/>
            <person name="Fan W."/>
        </authorList>
    </citation>
    <scope>NUCLEOTIDE SEQUENCE [LARGE SCALE GENOMIC DNA]</scope>
    <source>
        <strain evidence="2">SZHN2017</strain>
        <tissue evidence="2">Muscle</tissue>
    </source>
</reference>
<accession>A0A2T7NH34</accession>